<name>A0A6A7A0C5_9PLEO</name>
<keyword evidence="1" id="KW-0812">Transmembrane</keyword>
<protein>
    <submittedName>
        <fullName evidence="2">Uncharacterized protein</fullName>
    </submittedName>
</protein>
<keyword evidence="3" id="KW-1185">Reference proteome</keyword>
<dbReference type="Proteomes" id="UP000799424">
    <property type="component" value="Unassembled WGS sequence"/>
</dbReference>
<dbReference type="AlphaFoldDB" id="A0A6A7A0C5"/>
<organism evidence="2 3">
    <name type="scientific">Ophiobolus disseminans</name>
    <dbReference type="NCBI Taxonomy" id="1469910"/>
    <lineage>
        <taxon>Eukaryota</taxon>
        <taxon>Fungi</taxon>
        <taxon>Dikarya</taxon>
        <taxon>Ascomycota</taxon>
        <taxon>Pezizomycotina</taxon>
        <taxon>Dothideomycetes</taxon>
        <taxon>Pleosporomycetidae</taxon>
        <taxon>Pleosporales</taxon>
        <taxon>Pleosporineae</taxon>
        <taxon>Phaeosphaeriaceae</taxon>
        <taxon>Ophiobolus</taxon>
    </lineage>
</organism>
<proteinExistence type="predicted"/>
<sequence>MAASPWAFPPPADPGRLPPGYVSRYIGLDRNILNYLNASTTEYPLSGFGRTLTYHADLVTIKWPTPDNFQSPHRTWYCMQCSQSLNATDEAQNWNACRYAPNASFPILHSLTFDIDQDPVHNKVSSHFSLNHVPRLPDSTKNKSLMCSDDKVSRPFRFFNRPREDTTGQNSYIFNVTLPEGQELDYGPIPTDKEMKERERKRRFRDMWGEKEIAGLCVGMVILAAILIWTTVCWVKRRKAKKAANVELEEVNRMVQSREEIHAPPTYETAVRQGKGQ</sequence>
<evidence type="ECO:0000313" key="2">
    <source>
        <dbReference type="EMBL" id="KAF2826780.1"/>
    </source>
</evidence>
<evidence type="ECO:0000313" key="3">
    <source>
        <dbReference type="Proteomes" id="UP000799424"/>
    </source>
</evidence>
<dbReference type="OrthoDB" id="3665339at2759"/>
<feature type="transmembrane region" description="Helical" evidence="1">
    <location>
        <begin position="213"/>
        <end position="235"/>
    </location>
</feature>
<reference evidence="2" key="1">
    <citation type="journal article" date="2020" name="Stud. Mycol.">
        <title>101 Dothideomycetes genomes: a test case for predicting lifestyles and emergence of pathogens.</title>
        <authorList>
            <person name="Haridas S."/>
            <person name="Albert R."/>
            <person name="Binder M."/>
            <person name="Bloem J."/>
            <person name="Labutti K."/>
            <person name="Salamov A."/>
            <person name="Andreopoulos B."/>
            <person name="Baker S."/>
            <person name="Barry K."/>
            <person name="Bills G."/>
            <person name="Bluhm B."/>
            <person name="Cannon C."/>
            <person name="Castanera R."/>
            <person name="Culley D."/>
            <person name="Daum C."/>
            <person name="Ezra D."/>
            <person name="Gonzalez J."/>
            <person name="Henrissat B."/>
            <person name="Kuo A."/>
            <person name="Liang C."/>
            <person name="Lipzen A."/>
            <person name="Lutzoni F."/>
            <person name="Magnuson J."/>
            <person name="Mondo S."/>
            <person name="Nolan M."/>
            <person name="Ohm R."/>
            <person name="Pangilinan J."/>
            <person name="Park H.-J."/>
            <person name="Ramirez L."/>
            <person name="Alfaro M."/>
            <person name="Sun H."/>
            <person name="Tritt A."/>
            <person name="Yoshinaga Y."/>
            <person name="Zwiers L.-H."/>
            <person name="Turgeon B."/>
            <person name="Goodwin S."/>
            <person name="Spatafora J."/>
            <person name="Crous P."/>
            <person name="Grigoriev I."/>
        </authorList>
    </citation>
    <scope>NUCLEOTIDE SEQUENCE</scope>
    <source>
        <strain evidence="2">CBS 113818</strain>
    </source>
</reference>
<dbReference type="EMBL" id="MU006225">
    <property type="protein sequence ID" value="KAF2826780.1"/>
    <property type="molecule type" value="Genomic_DNA"/>
</dbReference>
<evidence type="ECO:0000256" key="1">
    <source>
        <dbReference type="SAM" id="Phobius"/>
    </source>
</evidence>
<accession>A0A6A7A0C5</accession>
<keyword evidence="1" id="KW-0472">Membrane</keyword>
<gene>
    <name evidence="2" type="ORF">CC86DRAFT_381867</name>
</gene>
<keyword evidence="1" id="KW-1133">Transmembrane helix</keyword>